<feature type="region of interest" description="Disordered" evidence="1">
    <location>
        <begin position="1"/>
        <end position="31"/>
    </location>
</feature>
<evidence type="ECO:0000256" key="1">
    <source>
        <dbReference type="SAM" id="MobiDB-lite"/>
    </source>
</evidence>
<dbReference type="InterPro" id="IPR037217">
    <property type="entry name" value="Trp/Indoleamine_2_3_dOase-like"/>
</dbReference>
<dbReference type="RefSeq" id="WP_344729392.1">
    <property type="nucleotide sequence ID" value="NZ_BAAAUS010000060.1"/>
</dbReference>
<organism evidence="2 3">
    <name type="scientific">Pseudonocardia yunnanensis</name>
    <dbReference type="NCBI Taxonomy" id="58107"/>
    <lineage>
        <taxon>Bacteria</taxon>
        <taxon>Bacillati</taxon>
        <taxon>Actinomycetota</taxon>
        <taxon>Actinomycetes</taxon>
        <taxon>Pseudonocardiales</taxon>
        <taxon>Pseudonocardiaceae</taxon>
        <taxon>Pseudonocardia</taxon>
    </lineage>
</organism>
<evidence type="ECO:0000313" key="3">
    <source>
        <dbReference type="Proteomes" id="UP001597114"/>
    </source>
</evidence>
<dbReference type="Pfam" id="PF03301">
    <property type="entry name" value="Trp_dioxygenase"/>
    <property type="match status" value="2"/>
</dbReference>
<dbReference type="SUPFAM" id="SSF140959">
    <property type="entry name" value="Indolic compounds 2,3-dioxygenase-like"/>
    <property type="match status" value="1"/>
</dbReference>
<name>A0ABW4F203_9PSEU</name>
<sequence>MSSLQPPQDTRNGKRMLLNHPGPGDPDEQTPYSSYLCSEVLHTLQRPLSDSPAEPAFMVNAQVMELYFGLIVHEVRTAQGELRSEQLGQATATLRRTAAHFRALNGNWLSLSWMTPVDFGPIQRGIAEVHGRRQFSALQSWMFRWMAFLLGSRSTDGLASLEGTPTRLRELREILGQPTLYDDVLGLLTRSGHPISADRLQRDFAAPYVPHPEVGEVWRTVYQAPEEHGELFALGETLADIAEELTTWKYRHLMSVRRTFGNRDGYFGEPTVAWLSPTLDEIPFPELWTARAAVE</sequence>
<dbReference type="Gene3D" id="1.20.58.480">
    <property type="match status" value="1"/>
</dbReference>
<evidence type="ECO:0000313" key="2">
    <source>
        <dbReference type="EMBL" id="MFD1521813.1"/>
    </source>
</evidence>
<gene>
    <name evidence="2" type="ORF">ACFSJD_30250</name>
</gene>
<reference evidence="3" key="1">
    <citation type="journal article" date="2019" name="Int. J. Syst. Evol. Microbiol.">
        <title>The Global Catalogue of Microorganisms (GCM) 10K type strain sequencing project: providing services to taxonomists for standard genome sequencing and annotation.</title>
        <authorList>
            <consortium name="The Broad Institute Genomics Platform"/>
            <consortium name="The Broad Institute Genome Sequencing Center for Infectious Disease"/>
            <person name="Wu L."/>
            <person name="Ma J."/>
        </authorList>
    </citation>
    <scope>NUCLEOTIDE SEQUENCE [LARGE SCALE GENOMIC DNA]</scope>
    <source>
        <strain evidence="3">CCM 7043</strain>
    </source>
</reference>
<protein>
    <submittedName>
        <fullName evidence="2">Tryptophan 2,3-dioxygenase</fullName>
    </submittedName>
</protein>
<proteinExistence type="predicted"/>
<dbReference type="Proteomes" id="UP001597114">
    <property type="component" value="Unassembled WGS sequence"/>
</dbReference>
<dbReference type="PANTHER" id="PTHR10138">
    <property type="entry name" value="TRYPTOPHAN 2,3-DIOXYGENASE"/>
    <property type="match status" value="1"/>
</dbReference>
<keyword evidence="3" id="KW-1185">Reference proteome</keyword>
<dbReference type="InterPro" id="IPR004981">
    <property type="entry name" value="Trp_2_3_dOase"/>
</dbReference>
<dbReference type="EMBL" id="JBHUCO010000040">
    <property type="protein sequence ID" value="MFD1521813.1"/>
    <property type="molecule type" value="Genomic_DNA"/>
</dbReference>
<feature type="compositionally biased region" description="Polar residues" evidence="1">
    <location>
        <begin position="1"/>
        <end position="10"/>
    </location>
</feature>
<comment type="caution">
    <text evidence="2">The sequence shown here is derived from an EMBL/GenBank/DDBJ whole genome shotgun (WGS) entry which is preliminary data.</text>
</comment>
<accession>A0ABW4F203</accession>
<dbReference type="PANTHER" id="PTHR10138:SF0">
    <property type="entry name" value="TRYPTOPHAN 2,3-DIOXYGENASE"/>
    <property type="match status" value="1"/>
</dbReference>